<evidence type="ECO:0000313" key="2">
    <source>
        <dbReference type="Proteomes" id="UP000396835"/>
    </source>
</evidence>
<protein>
    <submittedName>
        <fullName evidence="1">Uncharacterized protein</fullName>
    </submittedName>
</protein>
<gene>
    <name evidence="1" type="ORF">NCTC7812_02057</name>
</gene>
<organism evidence="1 2">
    <name type="scientific">Prevotella heparinolytica</name>
    <dbReference type="NCBI Taxonomy" id="28113"/>
    <lineage>
        <taxon>Bacteria</taxon>
        <taxon>Pseudomonadati</taxon>
        <taxon>Bacteroidota</taxon>
        <taxon>Bacteroidia</taxon>
        <taxon>Bacteroidales</taxon>
        <taxon>Bacteroidaceae</taxon>
        <taxon>Bacteroides</taxon>
    </lineage>
</organism>
<proteinExistence type="predicted"/>
<accession>A0A449I500</accession>
<reference evidence="1 2" key="1">
    <citation type="submission" date="2019-02" db="EMBL/GenBank/DDBJ databases">
        <authorList>
            <consortium name="Pathogen Informatics"/>
        </authorList>
    </citation>
    <scope>NUCLEOTIDE SEQUENCE [LARGE SCALE GENOMIC DNA]</scope>
    <source>
        <strain evidence="1 2">3012STDY7078512</strain>
    </source>
</reference>
<evidence type="ECO:0000313" key="1">
    <source>
        <dbReference type="EMBL" id="VFB14499.1"/>
    </source>
</evidence>
<dbReference type="Proteomes" id="UP000396835">
    <property type="component" value="Unassembled WGS sequence"/>
</dbReference>
<name>A0A449I500_9BACE</name>
<dbReference type="EMBL" id="CAACYH010000004">
    <property type="protein sequence ID" value="VFB14499.1"/>
    <property type="molecule type" value="Genomic_DNA"/>
</dbReference>
<dbReference type="AlphaFoldDB" id="A0A449I500"/>
<sequence>MLFRTDIAFFLFPDFFLNSAQKHKEMQIKHLIFY</sequence>